<name>A0A3F2RHZ2_9STRA</name>
<evidence type="ECO:0000313" key="1">
    <source>
        <dbReference type="EMBL" id="RLN56307.1"/>
    </source>
</evidence>
<dbReference type="Proteomes" id="UP000277300">
    <property type="component" value="Unassembled WGS sequence"/>
</dbReference>
<protein>
    <submittedName>
        <fullName evidence="1">Uncharacterized protein</fullName>
    </submittedName>
</protein>
<sequence>MPWFRLHNRDLSPTGSFANNQSMIVFYTNESCTGTFRVGGTAEKNFPTNFALDGIDNQIPSLMVRKTTKVMNP</sequence>
<dbReference type="AlphaFoldDB" id="A0A3F2RHZ2"/>
<proteinExistence type="predicted"/>
<evidence type="ECO:0000313" key="2">
    <source>
        <dbReference type="Proteomes" id="UP000277300"/>
    </source>
</evidence>
<accession>A0A3F2RHZ2</accession>
<organism evidence="1 2">
    <name type="scientific">Phytophthora kernoviae</name>
    <dbReference type="NCBI Taxonomy" id="325452"/>
    <lineage>
        <taxon>Eukaryota</taxon>
        <taxon>Sar</taxon>
        <taxon>Stramenopiles</taxon>
        <taxon>Oomycota</taxon>
        <taxon>Peronosporomycetes</taxon>
        <taxon>Peronosporales</taxon>
        <taxon>Peronosporaceae</taxon>
        <taxon>Phytophthora</taxon>
    </lineage>
</organism>
<reference evidence="1 2" key="1">
    <citation type="submission" date="2018-07" db="EMBL/GenBank/DDBJ databases">
        <title>Genome sequencing of oomycete isolates from Chile give support for New Zealand origin for Phytophthora kernoviae and make available the first Nothophytophthora sp. genome.</title>
        <authorList>
            <person name="Studholme D.J."/>
            <person name="Sanfuentes E."/>
            <person name="Panda P."/>
            <person name="Hill R."/>
            <person name="Sambles C."/>
            <person name="Grant M."/>
            <person name="Williams N.M."/>
            <person name="Mcdougal R.L."/>
        </authorList>
    </citation>
    <scope>NUCLEOTIDE SEQUENCE [LARGE SCALE GENOMIC DNA]</scope>
    <source>
        <strain evidence="1">Chile6</strain>
    </source>
</reference>
<dbReference type="OrthoDB" id="116529at2759"/>
<gene>
    <name evidence="1" type="ORF">BBP00_00008067</name>
</gene>
<comment type="caution">
    <text evidence="1">The sequence shown here is derived from an EMBL/GenBank/DDBJ whole genome shotgun (WGS) entry which is preliminary data.</text>
</comment>
<dbReference type="EMBL" id="MBDO02000374">
    <property type="protein sequence ID" value="RLN56307.1"/>
    <property type="molecule type" value="Genomic_DNA"/>
</dbReference>